<keyword evidence="10" id="KW-0325">Glycoprotein</keyword>
<comment type="catalytic activity">
    <reaction evidence="1 14">
        <text>2 a phenolic donor + H2O2 = 2 a phenolic radical donor + 2 H2O</text>
        <dbReference type="Rhea" id="RHEA:56136"/>
        <dbReference type="ChEBI" id="CHEBI:15377"/>
        <dbReference type="ChEBI" id="CHEBI:16240"/>
        <dbReference type="ChEBI" id="CHEBI:139520"/>
        <dbReference type="ChEBI" id="CHEBI:139521"/>
        <dbReference type="EC" id="1.11.1.7"/>
    </reaction>
</comment>
<evidence type="ECO:0000256" key="9">
    <source>
        <dbReference type="ARBA" id="ARBA00023157"/>
    </source>
</evidence>
<feature type="binding site" evidence="12">
    <location>
        <position position="86"/>
    </location>
    <ligand>
        <name>Ca(2+)</name>
        <dbReference type="ChEBI" id="CHEBI:29108"/>
        <label>1</label>
    </ligand>
</feature>
<dbReference type="PANTHER" id="PTHR31517:SF48">
    <property type="entry name" value="PEROXIDASE 16-RELATED"/>
    <property type="match status" value="1"/>
</dbReference>
<dbReference type="PANTHER" id="PTHR31517">
    <property type="match status" value="1"/>
</dbReference>
<dbReference type="Proteomes" id="UP001567538">
    <property type="component" value="Unassembled WGS sequence"/>
</dbReference>
<comment type="function">
    <text evidence="14">Removal of H(2)O(2), oxidation of toxic reductants, biosynthesis and degradation of lignin, suberization, auxin catabolism, response to environmental stresses such as wounding, pathogen attack and oxidative stress.</text>
</comment>
<evidence type="ECO:0000256" key="7">
    <source>
        <dbReference type="ARBA" id="ARBA00023002"/>
    </source>
</evidence>
<proteinExistence type="inferred from homology"/>
<dbReference type="InterPro" id="IPR010255">
    <property type="entry name" value="Haem_peroxidase_sf"/>
</dbReference>
<evidence type="ECO:0000256" key="4">
    <source>
        <dbReference type="ARBA" id="ARBA00022617"/>
    </source>
</evidence>
<name>A0ABD1I1K9_SALDI</name>
<keyword evidence="14" id="KW-0376">Hydrogen peroxide</keyword>
<dbReference type="PRINTS" id="PR00458">
    <property type="entry name" value="PEROXIDASE"/>
</dbReference>
<dbReference type="GO" id="GO:0006979">
    <property type="term" value="P:response to oxidative stress"/>
    <property type="evidence" value="ECO:0007669"/>
    <property type="project" value="UniProtKB-UniRule"/>
</dbReference>
<feature type="binding site" evidence="12">
    <location>
        <position position="88"/>
    </location>
    <ligand>
        <name>Ca(2+)</name>
        <dbReference type="ChEBI" id="CHEBI:29108"/>
        <label>1</label>
    </ligand>
</feature>
<evidence type="ECO:0000313" key="16">
    <source>
        <dbReference type="EMBL" id="KAL1561383.1"/>
    </source>
</evidence>
<feature type="binding site" evidence="11">
    <location>
        <position position="173"/>
    </location>
    <ligand>
        <name>substrate</name>
    </ligand>
</feature>
<feature type="binding site" description="axial binding residue" evidence="12">
    <location>
        <position position="203"/>
    </location>
    <ligand>
        <name>heme b</name>
        <dbReference type="ChEBI" id="CHEBI:60344"/>
    </ligand>
    <ligandPart>
        <name>Fe</name>
        <dbReference type="ChEBI" id="CHEBI:18248"/>
    </ligandPart>
</feature>
<keyword evidence="17" id="KW-1185">Reference proteome</keyword>
<evidence type="ECO:0000256" key="13">
    <source>
        <dbReference type="PIRSR" id="PIRSR600823-5"/>
    </source>
</evidence>
<evidence type="ECO:0000256" key="14">
    <source>
        <dbReference type="RuleBase" id="RU362060"/>
    </source>
</evidence>
<comment type="cofactor">
    <cofactor evidence="12 14">
        <name>Ca(2+)</name>
        <dbReference type="ChEBI" id="CHEBI:29108"/>
    </cofactor>
    <text evidence="12 14">Binds 2 calcium ions per subunit.</text>
</comment>
<evidence type="ECO:0000256" key="5">
    <source>
        <dbReference type="ARBA" id="ARBA00022723"/>
    </source>
</evidence>
<dbReference type="Pfam" id="PF00141">
    <property type="entry name" value="peroxidase"/>
    <property type="match status" value="1"/>
</dbReference>
<feature type="binding site" evidence="12">
    <location>
        <position position="204"/>
    </location>
    <ligand>
        <name>Ca(2+)</name>
        <dbReference type="ChEBI" id="CHEBI:29108"/>
        <label>2</label>
    </ligand>
</feature>
<dbReference type="AlphaFoldDB" id="A0ABD1I1K9"/>
<dbReference type="CDD" id="cd00693">
    <property type="entry name" value="secretory_peroxidase"/>
    <property type="match status" value="1"/>
</dbReference>
<dbReference type="FunFam" id="1.10.420.10:FF:000007">
    <property type="entry name" value="Peroxidase"/>
    <property type="match status" value="1"/>
</dbReference>
<dbReference type="GO" id="GO:0005576">
    <property type="term" value="C:extracellular region"/>
    <property type="evidence" value="ECO:0007669"/>
    <property type="project" value="UniProtKB-SubCell"/>
</dbReference>
<feature type="disulfide bond" evidence="13">
    <location>
        <begin position="84"/>
        <end position="89"/>
    </location>
</feature>
<dbReference type="InterPro" id="IPR000823">
    <property type="entry name" value="Peroxidase_pln"/>
</dbReference>
<dbReference type="PROSITE" id="PS50873">
    <property type="entry name" value="PEROXIDASE_4"/>
    <property type="match status" value="1"/>
</dbReference>
<keyword evidence="3 14" id="KW-0575">Peroxidase</keyword>
<feature type="disulfide bond" evidence="13">
    <location>
        <begin position="133"/>
        <end position="336"/>
    </location>
</feature>
<evidence type="ECO:0000259" key="15">
    <source>
        <dbReference type="PROSITE" id="PS50873"/>
    </source>
</evidence>
<keyword evidence="4 14" id="KW-0349">Heme</keyword>
<comment type="similarity">
    <text evidence="14">Belongs to the peroxidase family. Classical plant (class III) peroxidase subfamily.</text>
</comment>
<keyword evidence="8 12" id="KW-0408">Iron</keyword>
<dbReference type="Gene3D" id="1.10.520.10">
    <property type="match status" value="1"/>
</dbReference>
<gene>
    <name evidence="16" type="ORF">AAHA92_04094</name>
</gene>
<keyword evidence="7 14" id="KW-0560">Oxidoreductase</keyword>
<feature type="binding site" evidence="12">
    <location>
        <position position="83"/>
    </location>
    <ligand>
        <name>Ca(2+)</name>
        <dbReference type="ChEBI" id="CHEBI:29108"/>
        <label>1</label>
    </ligand>
</feature>
<evidence type="ECO:0000256" key="11">
    <source>
        <dbReference type="PIRSR" id="PIRSR600823-2"/>
    </source>
</evidence>
<dbReference type="GO" id="GO:0042744">
    <property type="term" value="P:hydrogen peroxide catabolic process"/>
    <property type="evidence" value="ECO:0007669"/>
    <property type="project" value="UniProtKB-KW"/>
</dbReference>
<keyword evidence="5 12" id="KW-0479">Metal-binding</keyword>
<keyword evidence="9 13" id="KW-1015">Disulfide bond</keyword>
<dbReference type="SUPFAM" id="SSF48113">
    <property type="entry name" value="Heme-dependent peroxidases"/>
    <property type="match status" value="1"/>
</dbReference>
<accession>A0ABD1I1K9</accession>
<evidence type="ECO:0000256" key="2">
    <source>
        <dbReference type="ARBA" id="ARBA00012313"/>
    </source>
</evidence>
<feature type="binding site" evidence="12">
    <location>
        <position position="259"/>
    </location>
    <ligand>
        <name>Ca(2+)</name>
        <dbReference type="ChEBI" id="CHEBI:29108"/>
        <label>2</label>
    </ligand>
</feature>
<feature type="disulfide bond" evidence="13">
    <location>
        <begin position="210"/>
        <end position="242"/>
    </location>
</feature>
<feature type="binding site" evidence="12">
    <location>
        <position position="90"/>
    </location>
    <ligand>
        <name>Ca(2+)</name>
        <dbReference type="ChEBI" id="CHEBI:29108"/>
        <label>1</label>
    </ligand>
</feature>
<dbReference type="GO" id="GO:0046872">
    <property type="term" value="F:metal ion binding"/>
    <property type="evidence" value="ECO:0007669"/>
    <property type="project" value="UniProtKB-UniRule"/>
</dbReference>
<dbReference type="GO" id="GO:0020037">
    <property type="term" value="F:heme binding"/>
    <property type="evidence" value="ECO:0007669"/>
    <property type="project" value="UniProtKB-UniRule"/>
</dbReference>
<dbReference type="PRINTS" id="PR00461">
    <property type="entry name" value="PLPEROXIDASE"/>
</dbReference>
<keyword evidence="14" id="KW-0964">Secreted</keyword>
<dbReference type="GO" id="GO:0140825">
    <property type="term" value="F:lactoperoxidase activity"/>
    <property type="evidence" value="ECO:0007669"/>
    <property type="project" value="UniProtKB-EC"/>
</dbReference>
<dbReference type="InterPro" id="IPR002016">
    <property type="entry name" value="Haem_peroxidase"/>
</dbReference>
<protein>
    <recommendedName>
        <fullName evidence="2 14">Peroxidase</fullName>
        <ecNumber evidence="2 14">1.11.1.7</ecNumber>
    </recommendedName>
</protein>
<keyword evidence="6" id="KW-0732">Signal</keyword>
<evidence type="ECO:0000313" key="17">
    <source>
        <dbReference type="Proteomes" id="UP001567538"/>
    </source>
</evidence>
<evidence type="ECO:0000256" key="3">
    <source>
        <dbReference type="ARBA" id="ARBA00022559"/>
    </source>
</evidence>
<feature type="disulfide bond" evidence="13">
    <location>
        <begin position="51"/>
        <end position="127"/>
    </location>
</feature>
<feature type="binding site" evidence="12">
    <location>
        <position position="101"/>
    </location>
    <ligand>
        <name>Ca(2+)</name>
        <dbReference type="ChEBI" id="CHEBI:29108"/>
        <label>1</label>
    </ligand>
</feature>
<comment type="caution">
    <text evidence="16">The sequence shown here is derived from an EMBL/GenBank/DDBJ whole genome shotgun (WGS) entry which is preliminary data.</text>
</comment>
<dbReference type="EC" id="1.11.1.7" evidence="2 14"/>
<dbReference type="EMBL" id="JBEAFC010000003">
    <property type="protein sequence ID" value="KAL1561383.1"/>
    <property type="molecule type" value="Genomic_DNA"/>
</dbReference>
<reference evidence="16 17" key="1">
    <citation type="submission" date="2024-06" db="EMBL/GenBank/DDBJ databases">
        <title>A chromosome level genome sequence of Diviner's sage (Salvia divinorum).</title>
        <authorList>
            <person name="Ford S.A."/>
            <person name="Ro D.-K."/>
            <person name="Ness R.W."/>
            <person name="Phillips M.A."/>
        </authorList>
    </citation>
    <scope>NUCLEOTIDE SEQUENCE [LARGE SCALE GENOMIC DNA]</scope>
    <source>
        <strain evidence="16">SAF-2024a</strain>
        <tissue evidence="16">Leaf</tissue>
    </source>
</reference>
<sequence length="351" mass="39209">MRRDGGLDLVAMSVVVALGLSLYAGRMQAAVTLTPGSKPLQRHFYKKLNTCANVEPFVRHQVTLWWNREKNVTAKLLKLLYADCMVNGCDASILLDGPKTEKESDKNSGLDGFVLIDKIKKVLEIRCPRAVSCSDILHLAARDTVYLSGGPSYPVYLGRRDGMESKASWVDLPSPAISIEQGIAYFKSKGLDDMDYATLLGAHTFGKTHCANLNGRLYNFNNTGKPDPSMAKSELEKLRKQCPKTLKKGQRDPTVFLTDRNGEQYKFSNNYYSNVVSNKAVLKVDQDLLRSYNTTQLALEYAGMLGHFKQQFALSISRMGGLNLLTGKQGEIRLNCRFTNKNNPYINHHSK</sequence>
<comment type="subcellular location">
    <subcellularLocation>
        <location evidence="14">Secreted</location>
    </subcellularLocation>
</comment>
<evidence type="ECO:0000256" key="1">
    <source>
        <dbReference type="ARBA" id="ARBA00000189"/>
    </source>
</evidence>
<evidence type="ECO:0000256" key="8">
    <source>
        <dbReference type="ARBA" id="ARBA00023004"/>
    </source>
</evidence>
<organism evidence="16 17">
    <name type="scientific">Salvia divinorum</name>
    <name type="common">Maria pastora</name>
    <name type="synonym">Diviner's sage</name>
    <dbReference type="NCBI Taxonomy" id="28513"/>
    <lineage>
        <taxon>Eukaryota</taxon>
        <taxon>Viridiplantae</taxon>
        <taxon>Streptophyta</taxon>
        <taxon>Embryophyta</taxon>
        <taxon>Tracheophyta</taxon>
        <taxon>Spermatophyta</taxon>
        <taxon>Magnoliopsida</taxon>
        <taxon>eudicotyledons</taxon>
        <taxon>Gunneridae</taxon>
        <taxon>Pentapetalae</taxon>
        <taxon>asterids</taxon>
        <taxon>lamiids</taxon>
        <taxon>Lamiales</taxon>
        <taxon>Lamiaceae</taxon>
        <taxon>Nepetoideae</taxon>
        <taxon>Mentheae</taxon>
        <taxon>Salviinae</taxon>
        <taxon>Salvia</taxon>
        <taxon>Salvia subgen. Calosphace</taxon>
    </lineage>
</organism>
<keyword evidence="12 14" id="KW-0106">Calcium</keyword>
<feature type="binding site" evidence="12">
    <location>
        <position position="92"/>
    </location>
    <ligand>
        <name>Ca(2+)</name>
        <dbReference type="ChEBI" id="CHEBI:29108"/>
        <label>1</label>
    </ligand>
</feature>
<comment type="cofactor">
    <cofactor evidence="12 14">
        <name>heme b</name>
        <dbReference type="ChEBI" id="CHEBI:60344"/>
    </cofactor>
    <text evidence="12 14">Binds 1 heme b (iron(II)-protoporphyrin IX) group per subunit.</text>
</comment>
<evidence type="ECO:0000256" key="10">
    <source>
        <dbReference type="ARBA" id="ARBA00023180"/>
    </source>
</evidence>
<dbReference type="Gene3D" id="1.10.420.10">
    <property type="entry name" value="Peroxidase, domain 2"/>
    <property type="match status" value="1"/>
</dbReference>
<evidence type="ECO:0000256" key="6">
    <source>
        <dbReference type="ARBA" id="ARBA00022729"/>
    </source>
</evidence>
<evidence type="ECO:0000256" key="12">
    <source>
        <dbReference type="PIRSR" id="PIRSR600823-3"/>
    </source>
</evidence>
<feature type="domain" description="Plant heme peroxidase family profile" evidence="15">
    <location>
        <begin position="39"/>
        <end position="340"/>
    </location>
</feature>
<dbReference type="InterPro" id="IPR033905">
    <property type="entry name" value="Secretory_peroxidase"/>
</dbReference>